<name>A9WRG0_RENSM</name>
<feature type="binding site" evidence="2">
    <location>
        <position position="100"/>
    </location>
    <ligand>
        <name>substrate</name>
    </ligand>
</feature>
<feature type="domain" description="Serine aminopeptidase S33" evidence="4">
    <location>
        <begin position="25"/>
        <end position="233"/>
    </location>
</feature>
<evidence type="ECO:0000256" key="2">
    <source>
        <dbReference type="PIRSR" id="PIRSR017388-2"/>
    </source>
</evidence>
<dbReference type="InterPro" id="IPR029058">
    <property type="entry name" value="AB_hydrolase_fold"/>
</dbReference>
<dbReference type="STRING" id="288705.RSal33209_2516"/>
<keyword evidence="5" id="KW-0378">Hydrolase</keyword>
<feature type="binding site" evidence="2">
    <location>
        <position position="31"/>
    </location>
    <ligand>
        <name>substrate</name>
    </ligand>
</feature>
<dbReference type="EC" id="3.1.1.1" evidence="5"/>
<gene>
    <name evidence="5" type="ordered locus">RSal33209_2516</name>
</gene>
<feature type="active site" description="Nucleophile" evidence="1">
    <location>
        <position position="99"/>
    </location>
</feature>
<feature type="active site" description="Charge relay system" evidence="1">
    <location>
        <position position="198"/>
    </location>
</feature>
<dbReference type="MEROPS" id="S09.946"/>
<evidence type="ECO:0000259" key="4">
    <source>
        <dbReference type="Pfam" id="PF12146"/>
    </source>
</evidence>
<dbReference type="SUPFAM" id="SSF53474">
    <property type="entry name" value="alpha/beta-Hydrolases"/>
    <property type="match status" value="1"/>
</dbReference>
<accession>A9WRG0</accession>
<dbReference type="Gene3D" id="3.40.50.1820">
    <property type="entry name" value="alpha/beta hydrolase"/>
    <property type="match status" value="1"/>
</dbReference>
<dbReference type="InterPro" id="IPR022742">
    <property type="entry name" value="Hydrolase_4"/>
</dbReference>
<dbReference type="HOGENOM" id="CLU_076594_0_1_11"/>
<organism evidence="5 6">
    <name type="scientific">Renibacterium salmoninarum (strain ATCC 33209 / DSM 20767 / JCM 11484 / NBRC 15589 / NCIMB 2235)</name>
    <dbReference type="NCBI Taxonomy" id="288705"/>
    <lineage>
        <taxon>Bacteria</taxon>
        <taxon>Bacillati</taxon>
        <taxon>Actinomycetota</taxon>
        <taxon>Actinomycetes</taxon>
        <taxon>Micrococcales</taxon>
        <taxon>Micrococcaceae</taxon>
        <taxon>Renibacterium</taxon>
    </lineage>
</organism>
<dbReference type="SMR" id="A9WRG0"/>
<reference evidence="6" key="1">
    <citation type="journal article" date="2008" name="J. Bacteriol.">
        <title>Genome sequence of the fish pathogen Renibacterium salmoninarum suggests reductive evolution away from an environmental Arthrobacter ancestor.</title>
        <authorList>
            <person name="Wiens G.D."/>
            <person name="Rockey D.D."/>
            <person name="Wu Z."/>
            <person name="Chang J."/>
            <person name="Levy R."/>
            <person name="Crane S."/>
            <person name="Chen D.S."/>
            <person name="Capri G.R."/>
            <person name="Burnett J.R."/>
            <person name="Sudheesh P.S."/>
            <person name="Schipma M.J."/>
            <person name="Burd H."/>
            <person name="Bhattacharyya A."/>
            <person name="Rhodes L.D."/>
            <person name="Kaul R."/>
            <person name="Strom M.S."/>
        </authorList>
    </citation>
    <scope>NUCLEOTIDE SEQUENCE [LARGE SCALE GENOMIC DNA]</scope>
    <source>
        <strain evidence="6">ATCC 33209 / DSM 20767 / JCM 11484 / NBRC 15589 / NCIMB 2235</strain>
    </source>
</reference>
<feature type="active site" description="Charge relay system" evidence="1">
    <location>
        <position position="228"/>
    </location>
</feature>
<proteinExistence type="predicted"/>
<dbReference type="PANTHER" id="PTHR11614">
    <property type="entry name" value="PHOSPHOLIPASE-RELATED"/>
    <property type="match status" value="1"/>
</dbReference>
<evidence type="ECO:0000256" key="3">
    <source>
        <dbReference type="PIRSR" id="PIRSR017388-3"/>
    </source>
</evidence>
<evidence type="ECO:0000256" key="1">
    <source>
        <dbReference type="PIRSR" id="PIRSR017388-1"/>
    </source>
</evidence>
<evidence type="ECO:0000313" key="6">
    <source>
        <dbReference type="Proteomes" id="UP000002007"/>
    </source>
</evidence>
<dbReference type="GO" id="GO:0106435">
    <property type="term" value="F:carboxylesterase activity"/>
    <property type="evidence" value="ECO:0007669"/>
    <property type="project" value="UniProtKB-EC"/>
</dbReference>
<dbReference type="InterPro" id="IPR051044">
    <property type="entry name" value="MAG_DAG_Lipase"/>
</dbReference>
<dbReference type="KEGG" id="rsa:RSal33209_2516"/>
<feature type="site" description="Important for substrate specificity" evidence="3">
    <location>
        <position position="147"/>
    </location>
</feature>
<sequence length="256" mass="27510">MEATTMALHDPMTSPGHGDLARIGVVVSHGFSGSPESVRPWAEHFAAQGFAVRMPLLPGHGTSWQEMSRTPWQRWYSEVERAYFELASTCEQVFVAGLSMGGALALRIAEHHPVAGLALVNPALAVVDPRAKLAGLMQYVLKSTPAIGNDILKPGAEEYAYDRTPVASVAQLMKLIKDTSGNLAKVTAPITVFHSTVDHIVAASSVARIQAGVSSKDVHILKLSNSYHVATLDNDAPEIFTRSSDFFKELAGVHNS</sequence>
<dbReference type="eggNOG" id="COG1647">
    <property type="taxonomic scope" value="Bacteria"/>
</dbReference>
<dbReference type="EMBL" id="CP000910">
    <property type="protein sequence ID" value="ABY24242.1"/>
    <property type="molecule type" value="Genomic_DNA"/>
</dbReference>
<dbReference type="InterPro" id="IPR012354">
    <property type="entry name" value="Esterase_lipase"/>
</dbReference>
<dbReference type="Proteomes" id="UP000002007">
    <property type="component" value="Chromosome"/>
</dbReference>
<dbReference type="PIRSF" id="PIRSF017388">
    <property type="entry name" value="Esterase_lipase"/>
    <property type="match status" value="1"/>
</dbReference>
<dbReference type="Pfam" id="PF12146">
    <property type="entry name" value="Hydrolase_4"/>
    <property type="match status" value="1"/>
</dbReference>
<protein>
    <submittedName>
        <fullName evidence="5">Carboxylesterase</fullName>
        <ecNumber evidence="5">3.1.1.1</ecNumber>
    </submittedName>
</protein>
<dbReference type="ESTHER" id="rensm-a9wrg0">
    <property type="family name" value="CarbLipBact_2"/>
</dbReference>
<dbReference type="AlphaFoldDB" id="A9WRG0"/>
<keyword evidence="6" id="KW-1185">Reference proteome</keyword>
<evidence type="ECO:0000313" key="5">
    <source>
        <dbReference type="EMBL" id="ABY24242.1"/>
    </source>
</evidence>